<dbReference type="EMBL" id="JANPWB010000003">
    <property type="protein sequence ID" value="KAJ1198243.1"/>
    <property type="molecule type" value="Genomic_DNA"/>
</dbReference>
<comment type="caution">
    <text evidence="2">The sequence shown here is derived from an EMBL/GenBank/DDBJ whole genome shotgun (WGS) entry which is preliminary data.</text>
</comment>
<protein>
    <submittedName>
        <fullName evidence="2">Uncharacterized protein</fullName>
    </submittedName>
</protein>
<evidence type="ECO:0000256" key="1">
    <source>
        <dbReference type="SAM" id="MobiDB-lite"/>
    </source>
</evidence>
<dbReference type="Proteomes" id="UP001066276">
    <property type="component" value="Chromosome 2_1"/>
</dbReference>
<evidence type="ECO:0000313" key="2">
    <source>
        <dbReference type="EMBL" id="KAJ1198243.1"/>
    </source>
</evidence>
<feature type="region of interest" description="Disordered" evidence="1">
    <location>
        <begin position="1"/>
        <end position="98"/>
    </location>
</feature>
<evidence type="ECO:0000313" key="3">
    <source>
        <dbReference type="Proteomes" id="UP001066276"/>
    </source>
</evidence>
<sequence>MGGAGGREPRVLHRRTGPRKVKEGDPEMPENMGALLEIGQGLPACQAGWPRSEGPEELRTGSEAGAGSPLGEPRRHTGSGGGATSLAPGPDEVGSLSAELGRRSLVALAHPLSGGEWHEA</sequence>
<gene>
    <name evidence="2" type="ORF">NDU88_002086</name>
</gene>
<name>A0AAV7V9J4_PLEWA</name>
<proteinExistence type="predicted"/>
<organism evidence="2 3">
    <name type="scientific">Pleurodeles waltl</name>
    <name type="common">Iberian ribbed newt</name>
    <dbReference type="NCBI Taxonomy" id="8319"/>
    <lineage>
        <taxon>Eukaryota</taxon>
        <taxon>Metazoa</taxon>
        <taxon>Chordata</taxon>
        <taxon>Craniata</taxon>
        <taxon>Vertebrata</taxon>
        <taxon>Euteleostomi</taxon>
        <taxon>Amphibia</taxon>
        <taxon>Batrachia</taxon>
        <taxon>Caudata</taxon>
        <taxon>Salamandroidea</taxon>
        <taxon>Salamandridae</taxon>
        <taxon>Pleurodelinae</taxon>
        <taxon>Pleurodeles</taxon>
    </lineage>
</organism>
<keyword evidence="3" id="KW-1185">Reference proteome</keyword>
<reference evidence="2" key="1">
    <citation type="journal article" date="2022" name="bioRxiv">
        <title>Sequencing and chromosome-scale assembly of the giantPleurodeles waltlgenome.</title>
        <authorList>
            <person name="Brown T."/>
            <person name="Elewa A."/>
            <person name="Iarovenko S."/>
            <person name="Subramanian E."/>
            <person name="Araus A.J."/>
            <person name="Petzold A."/>
            <person name="Susuki M."/>
            <person name="Suzuki K.-i.T."/>
            <person name="Hayashi T."/>
            <person name="Toyoda A."/>
            <person name="Oliveira C."/>
            <person name="Osipova E."/>
            <person name="Leigh N.D."/>
            <person name="Simon A."/>
            <person name="Yun M.H."/>
        </authorList>
    </citation>
    <scope>NUCLEOTIDE SEQUENCE</scope>
    <source>
        <strain evidence="2">20211129_DDA</strain>
        <tissue evidence="2">Liver</tissue>
    </source>
</reference>
<dbReference type="AlphaFoldDB" id="A0AAV7V9J4"/>
<accession>A0AAV7V9J4</accession>